<keyword evidence="2" id="KW-1185">Reference proteome</keyword>
<sequence>MIHRVPRSRDQPPIIERVFWRDDVSCGDLWRRSFHKLHDGWMRFLHASRRVASRQAIWCLRFAPAFYGVLESAHLLAQVVTVSWYKQSLQSSFPSSSVQPTSA</sequence>
<evidence type="ECO:0000313" key="2">
    <source>
        <dbReference type="Proteomes" id="UP001610334"/>
    </source>
</evidence>
<name>A0ABR4H229_9EURO</name>
<gene>
    <name evidence="1" type="ORF">BJX63DRAFT_405263</name>
</gene>
<protein>
    <submittedName>
        <fullName evidence="1">Uncharacterized protein</fullName>
    </submittedName>
</protein>
<dbReference type="Proteomes" id="UP001610334">
    <property type="component" value="Unassembled WGS sequence"/>
</dbReference>
<proteinExistence type="predicted"/>
<comment type="caution">
    <text evidence="1">The sequence shown here is derived from an EMBL/GenBank/DDBJ whole genome shotgun (WGS) entry which is preliminary data.</text>
</comment>
<accession>A0ABR4H229</accession>
<organism evidence="1 2">
    <name type="scientific">Aspergillus granulosus</name>
    <dbReference type="NCBI Taxonomy" id="176169"/>
    <lineage>
        <taxon>Eukaryota</taxon>
        <taxon>Fungi</taxon>
        <taxon>Dikarya</taxon>
        <taxon>Ascomycota</taxon>
        <taxon>Pezizomycotina</taxon>
        <taxon>Eurotiomycetes</taxon>
        <taxon>Eurotiomycetidae</taxon>
        <taxon>Eurotiales</taxon>
        <taxon>Aspergillaceae</taxon>
        <taxon>Aspergillus</taxon>
        <taxon>Aspergillus subgen. Nidulantes</taxon>
    </lineage>
</organism>
<reference evidence="1 2" key="1">
    <citation type="submission" date="2024-07" db="EMBL/GenBank/DDBJ databases">
        <title>Section-level genome sequencing and comparative genomics of Aspergillus sections Usti and Cavernicolus.</title>
        <authorList>
            <consortium name="Lawrence Berkeley National Laboratory"/>
            <person name="Nybo J.L."/>
            <person name="Vesth T.C."/>
            <person name="Theobald S."/>
            <person name="Frisvad J.C."/>
            <person name="Larsen T.O."/>
            <person name="Kjaerboelling I."/>
            <person name="Rothschild-Mancinelli K."/>
            <person name="Lyhne E.K."/>
            <person name="Kogle M.E."/>
            <person name="Barry K."/>
            <person name="Clum A."/>
            <person name="Na H."/>
            <person name="Ledsgaard L."/>
            <person name="Lin J."/>
            <person name="Lipzen A."/>
            <person name="Kuo A."/>
            <person name="Riley R."/>
            <person name="Mondo S."/>
            <person name="Labutti K."/>
            <person name="Haridas S."/>
            <person name="Pangalinan J."/>
            <person name="Salamov A.A."/>
            <person name="Simmons B.A."/>
            <person name="Magnuson J.K."/>
            <person name="Chen J."/>
            <person name="Drula E."/>
            <person name="Henrissat B."/>
            <person name="Wiebenga A."/>
            <person name="Lubbers R.J."/>
            <person name="Gomes A.C."/>
            <person name="Makela M.R."/>
            <person name="Stajich J."/>
            <person name="Grigoriev I.V."/>
            <person name="Mortensen U.H."/>
            <person name="De Vries R.P."/>
            <person name="Baker S.E."/>
            <person name="Andersen M.R."/>
        </authorList>
    </citation>
    <scope>NUCLEOTIDE SEQUENCE [LARGE SCALE GENOMIC DNA]</scope>
    <source>
        <strain evidence="1 2">CBS 588.65</strain>
    </source>
</reference>
<evidence type="ECO:0000313" key="1">
    <source>
        <dbReference type="EMBL" id="KAL2809527.1"/>
    </source>
</evidence>
<dbReference type="EMBL" id="JBFXLT010000087">
    <property type="protein sequence ID" value="KAL2809527.1"/>
    <property type="molecule type" value="Genomic_DNA"/>
</dbReference>